<proteinExistence type="predicted"/>
<dbReference type="EMBL" id="CP025781">
    <property type="protein sequence ID" value="QBC43064.1"/>
    <property type="molecule type" value="Genomic_DNA"/>
</dbReference>
<dbReference type="Gene3D" id="3.40.50.2300">
    <property type="match status" value="1"/>
</dbReference>
<keyword evidence="1" id="KW-0597">Phosphoprotein</keyword>
<dbReference type="KEGG" id="ifl:C1H71_05520"/>
<dbReference type="AlphaFoldDB" id="A0A7G3G790"/>
<dbReference type="InterPro" id="IPR011006">
    <property type="entry name" value="CheY-like_superfamily"/>
</dbReference>
<dbReference type="PANTHER" id="PTHR44591">
    <property type="entry name" value="STRESS RESPONSE REGULATOR PROTEIN 1"/>
    <property type="match status" value="1"/>
</dbReference>
<dbReference type="InterPro" id="IPR011990">
    <property type="entry name" value="TPR-like_helical_dom_sf"/>
</dbReference>
<dbReference type="PANTHER" id="PTHR44591:SF23">
    <property type="entry name" value="CHEY SUBFAMILY"/>
    <property type="match status" value="1"/>
</dbReference>
<gene>
    <name evidence="4" type="ORF">C1H71_05520</name>
</gene>
<dbReference type="SUPFAM" id="SSF48452">
    <property type="entry name" value="TPR-like"/>
    <property type="match status" value="2"/>
</dbReference>
<accession>A0A7G3G790</accession>
<feature type="domain" description="Response regulatory" evidence="3">
    <location>
        <begin position="31"/>
        <end position="150"/>
    </location>
</feature>
<evidence type="ECO:0000313" key="4">
    <source>
        <dbReference type="EMBL" id="QBC43064.1"/>
    </source>
</evidence>
<evidence type="ECO:0000256" key="1">
    <source>
        <dbReference type="ARBA" id="ARBA00022553"/>
    </source>
</evidence>
<dbReference type="RefSeq" id="WP_130105671.1">
    <property type="nucleotide sequence ID" value="NZ_CP025781.1"/>
</dbReference>
<reference evidence="4 5" key="1">
    <citation type="submission" date="2018-01" db="EMBL/GenBank/DDBJ databases">
        <title>Genome sequence of Iodobacter sp. strain PCH194 isolated from Indian Trans-Himalaya.</title>
        <authorList>
            <person name="Kumar V."/>
            <person name="Thakur V."/>
            <person name="Kumar S."/>
            <person name="Singh D."/>
        </authorList>
    </citation>
    <scope>NUCLEOTIDE SEQUENCE [LARGE SCALE GENOMIC DNA]</scope>
    <source>
        <strain evidence="4 5">PCH194</strain>
    </source>
</reference>
<protein>
    <recommendedName>
        <fullName evidence="3">Response regulatory domain-containing protein</fullName>
    </recommendedName>
</protein>
<dbReference type="InterPro" id="IPR001789">
    <property type="entry name" value="Sig_transdc_resp-reg_receiver"/>
</dbReference>
<dbReference type="InterPro" id="IPR050595">
    <property type="entry name" value="Bact_response_regulator"/>
</dbReference>
<dbReference type="Gene3D" id="1.25.40.10">
    <property type="entry name" value="Tetratricopeptide repeat domain"/>
    <property type="match status" value="2"/>
</dbReference>
<evidence type="ECO:0000259" key="3">
    <source>
        <dbReference type="PROSITE" id="PS50110"/>
    </source>
</evidence>
<dbReference type="SUPFAM" id="SSF52172">
    <property type="entry name" value="CheY-like"/>
    <property type="match status" value="1"/>
</dbReference>
<evidence type="ECO:0000256" key="2">
    <source>
        <dbReference type="PROSITE-ProRule" id="PRU00169"/>
    </source>
</evidence>
<comment type="caution">
    <text evidence="2">Lacks conserved residue(s) required for the propagation of feature annotation.</text>
</comment>
<dbReference type="Proteomes" id="UP000515917">
    <property type="component" value="Chromosome"/>
</dbReference>
<evidence type="ECO:0000313" key="5">
    <source>
        <dbReference type="Proteomes" id="UP000515917"/>
    </source>
</evidence>
<name>A0A7G3G790_9NEIS</name>
<dbReference type="Pfam" id="PF00072">
    <property type="entry name" value="Response_reg"/>
    <property type="match status" value="1"/>
</dbReference>
<sequence length="562" mass="62317">MAEKISSFSVISSATAKRKAANGIPDIASLQVLVIDPLAEIRTTVGMTLGQYGTSHIDHASNSNEALTSIRRIKYDLVLCEYDLGTGQDGLFLFDEARRNDLLKASSIFIIMTAERSAQKVLGAAEQSPDSILLKPFTSEMLYGRILTALQKKVRFKLVDETIMAHDFLTAIQLCIKAAKTSGDYAIDFLRLQIHLLLRIGDWVSVRDQCRQLLVEQDLPWAKMALGKALYQLKGYSEATSVFKAIMSEHAHALEAYDWLARAQQAMGDDQAAKETLQRAIVKSPFVATRQRQLGDVALRSGDLATAETALLETVKIARHSFLRDPSDYGQLADVQISRGDVVAARRTVAEVRKDFKDPEVVILADALDADISMQVGEVESAQNQLNIALSQLVQLKFPPSPTVGLALAKACFNQQREALAEIVVRNLLKNRHDDLSLAAKITALYQQQGKPEQAELLIKENTASIVALNNEAVQLARSGNLAGAAERFIRAATEMPGNLQVLLNTVNALLAHTNQHGWHLEWMQLSHEFLQRIHELDPINGRGLQLQEFYRKTKIRYDITN</sequence>
<dbReference type="GO" id="GO:0000160">
    <property type="term" value="P:phosphorelay signal transduction system"/>
    <property type="evidence" value="ECO:0007669"/>
    <property type="project" value="InterPro"/>
</dbReference>
<dbReference type="PROSITE" id="PS50110">
    <property type="entry name" value="RESPONSE_REGULATORY"/>
    <property type="match status" value="1"/>
</dbReference>
<keyword evidence="5" id="KW-1185">Reference proteome</keyword>
<dbReference type="SMART" id="SM00448">
    <property type="entry name" value="REC"/>
    <property type="match status" value="1"/>
</dbReference>
<organism evidence="4 5">
    <name type="scientific">Iodobacter fluviatilis</name>
    <dbReference type="NCBI Taxonomy" id="537"/>
    <lineage>
        <taxon>Bacteria</taxon>
        <taxon>Pseudomonadati</taxon>
        <taxon>Pseudomonadota</taxon>
        <taxon>Betaproteobacteria</taxon>
        <taxon>Neisseriales</taxon>
        <taxon>Chitinibacteraceae</taxon>
        <taxon>Iodobacter</taxon>
    </lineage>
</organism>